<name>S8CWG8_9LAMI</name>
<protein>
    <recommendedName>
        <fullName evidence="2">FHA domain-containing protein</fullName>
    </recommendedName>
</protein>
<evidence type="ECO:0000313" key="3">
    <source>
        <dbReference type="EMBL" id="EPS69301.1"/>
    </source>
</evidence>
<reference evidence="3 4" key="1">
    <citation type="journal article" date="2013" name="BMC Genomics">
        <title>The miniature genome of a carnivorous plant Genlisea aurea contains a low number of genes and short non-coding sequences.</title>
        <authorList>
            <person name="Leushkin E.V."/>
            <person name="Sutormin R.A."/>
            <person name="Nabieva E.R."/>
            <person name="Penin A.A."/>
            <person name="Kondrashov A.S."/>
            <person name="Logacheva M.D."/>
        </authorList>
    </citation>
    <scope>NUCLEOTIDE SEQUENCE [LARGE SCALE GENOMIC DNA]</scope>
</reference>
<dbReference type="SMART" id="SM00240">
    <property type="entry name" value="FHA"/>
    <property type="match status" value="1"/>
</dbReference>
<accession>S8CWG8</accession>
<dbReference type="Proteomes" id="UP000015453">
    <property type="component" value="Unassembled WGS sequence"/>
</dbReference>
<gene>
    <name evidence="3" type="ORF">M569_05464</name>
</gene>
<feature type="compositionally biased region" description="Basic and acidic residues" evidence="1">
    <location>
        <begin position="160"/>
        <end position="171"/>
    </location>
</feature>
<organism evidence="3 4">
    <name type="scientific">Genlisea aurea</name>
    <dbReference type="NCBI Taxonomy" id="192259"/>
    <lineage>
        <taxon>Eukaryota</taxon>
        <taxon>Viridiplantae</taxon>
        <taxon>Streptophyta</taxon>
        <taxon>Embryophyta</taxon>
        <taxon>Tracheophyta</taxon>
        <taxon>Spermatophyta</taxon>
        <taxon>Magnoliopsida</taxon>
        <taxon>eudicotyledons</taxon>
        <taxon>Gunneridae</taxon>
        <taxon>Pentapetalae</taxon>
        <taxon>asterids</taxon>
        <taxon>lamiids</taxon>
        <taxon>Lamiales</taxon>
        <taxon>Lentibulariaceae</taxon>
        <taxon>Genlisea</taxon>
    </lineage>
</organism>
<dbReference type="EMBL" id="AUSU01002185">
    <property type="protein sequence ID" value="EPS69301.1"/>
    <property type="molecule type" value="Genomic_DNA"/>
</dbReference>
<evidence type="ECO:0000259" key="2">
    <source>
        <dbReference type="PROSITE" id="PS50006"/>
    </source>
</evidence>
<dbReference type="PANTHER" id="PTHR47458:SF1">
    <property type="entry name" value="SMAD_FHA DOMAIN-CONTAINING PROTEIN"/>
    <property type="match status" value="1"/>
</dbReference>
<dbReference type="Gene3D" id="2.60.200.20">
    <property type="match status" value="1"/>
</dbReference>
<evidence type="ECO:0000256" key="1">
    <source>
        <dbReference type="SAM" id="MobiDB-lite"/>
    </source>
</evidence>
<proteinExistence type="predicted"/>
<keyword evidence="4" id="KW-1185">Reference proteome</keyword>
<dbReference type="InterPro" id="IPR000253">
    <property type="entry name" value="FHA_dom"/>
</dbReference>
<dbReference type="PROSITE" id="PS50006">
    <property type="entry name" value="FHA_DOMAIN"/>
    <property type="match status" value="1"/>
</dbReference>
<dbReference type="SUPFAM" id="SSF49879">
    <property type="entry name" value="SMAD/FHA domain"/>
    <property type="match status" value="1"/>
</dbReference>
<dbReference type="Pfam" id="PF00498">
    <property type="entry name" value="FHA"/>
    <property type="match status" value="1"/>
</dbReference>
<feature type="non-terminal residue" evidence="3">
    <location>
        <position position="292"/>
    </location>
</feature>
<evidence type="ECO:0000313" key="4">
    <source>
        <dbReference type="Proteomes" id="UP000015453"/>
    </source>
</evidence>
<dbReference type="OrthoDB" id="687730at2759"/>
<feature type="non-terminal residue" evidence="3">
    <location>
        <position position="1"/>
    </location>
</feature>
<sequence>QEFISSAAANLASQPVVLSDPDVWGVLTAISVKARKRCQGSHMLLKSDEHFIGRLVEDSEFQILSPAVSARHCRIYRMPQHPSDNCSSVFLKDMSTNGTYLNREKLSRSSSEAKVCHGDIISIAFSPQHDLAYAFVFREVEASSTILKPTSLTPRRTSKRKPDGSATESKRLKGIGMGSSDGPVSLDDFRSLQRSNMDLRKLLEDKAATISALHDDNRAANELHETEIRELRESASKPYVDEIFELGRSLEAKEKELAESNRVSADRKHEIESLNRRLRASEQSSFEADEMI</sequence>
<feature type="domain" description="FHA" evidence="2">
    <location>
        <begin position="50"/>
        <end position="106"/>
    </location>
</feature>
<comment type="caution">
    <text evidence="3">The sequence shown here is derived from an EMBL/GenBank/DDBJ whole genome shotgun (WGS) entry which is preliminary data.</text>
</comment>
<dbReference type="InterPro" id="IPR008984">
    <property type="entry name" value="SMAD_FHA_dom_sf"/>
</dbReference>
<dbReference type="AlphaFoldDB" id="S8CWG8"/>
<dbReference type="PANTHER" id="PTHR47458">
    <property type="entry name" value="SMAD/FHA DOMAIN-CONTAINING PROTEIN"/>
    <property type="match status" value="1"/>
</dbReference>
<feature type="region of interest" description="Disordered" evidence="1">
    <location>
        <begin position="148"/>
        <end position="185"/>
    </location>
</feature>